<dbReference type="Proteomes" id="UP001346149">
    <property type="component" value="Unassembled WGS sequence"/>
</dbReference>
<name>A0AAN7QCE6_TRANT</name>
<evidence type="ECO:0000313" key="1">
    <source>
        <dbReference type="EMBL" id="KAK4763413.1"/>
    </source>
</evidence>
<keyword evidence="2" id="KW-1185">Reference proteome</keyword>
<dbReference type="EMBL" id="JAXQNO010000024">
    <property type="protein sequence ID" value="KAK4763413.1"/>
    <property type="molecule type" value="Genomic_DNA"/>
</dbReference>
<proteinExistence type="predicted"/>
<reference evidence="1 2" key="1">
    <citation type="journal article" date="2023" name="Hortic Res">
        <title>Pangenome of water caltrop reveals structural variations and asymmetric subgenome divergence after allopolyploidization.</title>
        <authorList>
            <person name="Zhang X."/>
            <person name="Chen Y."/>
            <person name="Wang L."/>
            <person name="Yuan Y."/>
            <person name="Fang M."/>
            <person name="Shi L."/>
            <person name="Lu R."/>
            <person name="Comes H.P."/>
            <person name="Ma Y."/>
            <person name="Chen Y."/>
            <person name="Huang G."/>
            <person name="Zhou Y."/>
            <person name="Zheng Z."/>
            <person name="Qiu Y."/>
        </authorList>
    </citation>
    <scope>NUCLEOTIDE SEQUENCE [LARGE SCALE GENOMIC DNA]</scope>
    <source>
        <strain evidence="1">F231</strain>
    </source>
</reference>
<dbReference type="AlphaFoldDB" id="A0AAN7QCE6"/>
<sequence>MKQLTLTVLTMQMNELMEQKKLPNLTICRRDDLHLLLFVFICVRTGARSLQRLSSGSGTTCARVSRNIVRNANARSVKLPVRVGHDEAAVAVTRFCDYVVIAKDESPRRERERKNGNILKKRKN</sequence>
<protein>
    <submittedName>
        <fullName evidence="1">Uncharacterized protein</fullName>
    </submittedName>
</protein>
<comment type="caution">
    <text evidence="1">The sequence shown here is derived from an EMBL/GenBank/DDBJ whole genome shotgun (WGS) entry which is preliminary data.</text>
</comment>
<organism evidence="1 2">
    <name type="scientific">Trapa natans</name>
    <name type="common">Water chestnut</name>
    <dbReference type="NCBI Taxonomy" id="22666"/>
    <lineage>
        <taxon>Eukaryota</taxon>
        <taxon>Viridiplantae</taxon>
        <taxon>Streptophyta</taxon>
        <taxon>Embryophyta</taxon>
        <taxon>Tracheophyta</taxon>
        <taxon>Spermatophyta</taxon>
        <taxon>Magnoliopsida</taxon>
        <taxon>eudicotyledons</taxon>
        <taxon>Gunneridae</taxon>
        <taxon>Pentapetalae</taxon>
        <taxon>rosids</taxon>
        <taxon>malvids</taxon>
        <taxon>Myrtales</taxon>
        <taxon>Lythraceae</taxon>
        <taxon>Trapa</taxon>
    </lineage>
</organism>
<evidence type="ECO:0000313" key="2">
    <source>
        <dbReference type="Proteomes" id="UP001346149"/>
    </source>
</evidence>
<gene>
    <name evidence="1" type="ORF">SAY86_009181</name>
</gene>
<accession>A0AAN7QCE6</accession>